<dbReference type="InterPro" id="IPR036097">
    <property type="entry name" value="HisK_dim/P_sf"/>
</dbReference>
<dbReference type="PRINTS" id="PR00344">
    <property type="entry name" value="BCTRLSENSOR"/>
</dbReference>
<dbReference type="SUPFAM" id="SSF55874">
    <property type="entry name" value="ATPase domain of HSP90 chaperone/DNA topoisomerase II/histidine kinase"/>
    <property type="match status" value="1"/>
</dbReference>
<dbReference type="Gene3D" id="1.10.287.130">
    <property type="match status" value="1"/>
</dbReference>
<reference evidence="8 9" key="1">
    <citation type="submission" date="2019-02" db="EMBL/GenBank/DDBJ databases">
        <title>Genomic Encyclopedia of Type Strains, Phase IV (KMG-IV): sequencing the most valuable type-strain genomes for metagenomic binning, comparative biology and taxonomic classification.</title>
        <authorList>
            <person name="Goeker M."/>
        </authorList>
    </citation>
    <scope>NUCLEOTIDE SEQUENCE [LARGE SCALE GENOMIC DNA]</scope>
    <source>
        <strain evidence="8 9">DSM 10617</strain>
    </source>
</reference>
<dbReference type="RefSeq" id="WP_130480278.1">
    <property type="nucleotide sequence ID" value="NZ_SGWV01000007.1"/>
</dbReference>
<dbReference type="OrthoDB" id="6114847at2"/>
<dbReference type="Proteomes" id="UP000293433">
    <property type="component" value="Unassembled WGS sequence"/>
</dbReference>
<dbReference type="InterPro" id="IPR050736">
    <property type="entry name" value="Sensor_HK_Regulatory"/>
</dbReference>
<evidence type="ECO:0000256" key="4">
    <source>
        <dbReference type="ARBA" id="ARBA00022679"/>
    </source>
</evidence>
<dbReference type="GO" id="GO:0000155">
    <property type="term" value="F:phosphorelay sensor kinase activity"/>
    <property type="evidence" value="ECO:0007669"/>
    <property type="project" value="InterPro"/>
</dbReference>
<dbReference type="InterPro" id="IPR003594">
    <property type="entry name" value="HATPase_dom"/>
</dbReference>
<dbReference type="SMART" id="SM00387">
    <property type="entry name" value="HATPase_c"/>
    <property type="match status" value="1"/>
</dbReference>
<comment type="catalytic activity">
    <reaction evidence="1">
        <text>ATP + protein L-histidine = ADP + protein N-phospho-L-histidine.</text>
        <dbReference type="EC" id="2.7.13.3"/>
    </reaction>
</comment>
<keyword evidence="5" id="KW-0418">Kinase</keyword>
<dbReference type="InterPro" id="IPR036890">
    <property type="entry name" value="HATPase_C_sf"/>
</dbReference>
<dbReference type="SUPFAM" id="SSF47384">
    <property type="entry name" value="Homodimeric domain of signal transducing histidine kinase"/>
    <property type="match status" value="1"/>
</dbReference>
<feature type="domain" description="Histidine kinase" evidence="7">
    <location>
        <begin position="33"/>
        <end position="249"/>
    </location>
</feature>
<dbReference type="Pfam" id="PF00512">
    <property type="entry name" value="HisKA"/>
    <property type="match status" value="1"/>
</dbReference>
<evidence type="ECO:0000256" key="2">
    <source>
        <dbReference type="ARBA" id="ARBA00012438"/>
    </source>
</evidence>
<evidence type="ECO:0000313" key="8">
    <source>
        <dbReference type="EMBL" id="RZS58093.1"/>
    </source>
</evidence>
<dbReference type="Pfam" id="PF02518">
    <property type="entry name" value="HATPase_c"/>
    <property type="match status" value="1"/>
</dbReference>
<dbReference type="AlphaFoldDB" id="A0A4Q7LUM7"/>
<evidence type="ECO:0000256" key="5">
    <source>
        <dbReference type="ARBA" id="ARBA00022777"/>
    </source>
</evidence>
<dbReference type="SMART" id="SM00388">
    <property type="entry name" value="HisKA"/>
    <property type="match status" value="1"/>
</dbReference>
<dbReference type="Gene3D" id="3.30.565.10">
    <property type="entry name" value="Histidine kinase-like ATPase, C-terminal domain"/>
    <property type="match status" value="1"/>
</dbReference>
<comment type="caution">
    <text evidence="8">The sequence shown here is derived from an EMBL/GenBank/DDBJ whole genome shotgun (WGS) entry which is preliminary data.</text>
</comment>
<sequence>MPPDGAGAEPLPLHSPLPLTPQQAGVLLQAVAAASHDLRQPMHAIGLLVHALKARPLDATSAAIVGQLGATLAALEHQIDDLLDYSRGATGTLQSQSVPLRLGELYQRLQPALQPLAFDRGLDLRWRGAHLRVDADPRLLERVMRNLIGNAVRYTDDGGVLVAARRRGTQVLLQVWDSGVGLREDEVQRLFEPGHRGTAAARRPGESRRGVGLGLSIVRQMVDAMGLGLALRSTPGRGTVFTVVLPLAAEP</sequence>
<keyword evidence="4" id="KW-0808">Transferase</keyword>
<evidence type="ECO:0000256" key="6">
    <source>
        <dbReference type="ARBA" id="ARBA00023012"/>
    </source>
</evidence>
<dbReference type="InterPro" id="IPR003661">
    <property type="entry name" value="HisK_dim/P_dom"/>
</dbReference>
<dbReference type="InterPro" id="IPR005467">
    <property type="entry name" value="His_kinase_dom"/>
</dbReference>
<organism evidence="8 9">
    <name type="scientific">Sphaerotilus mobilis</name>
    <dbReference type="NCBI Taxonomy" id="47994"/>
    <lineage>
        <taxon>Bacteria</taxon>
        <taxon>Pseudomonadati</taxon>
        <taxon>Pseudomonadota</taxon>
        <taxon>Betaproteobacteria</taxon>
        <taxon>Burkholderiales</taxon>
        <taxon>Sphaerotilaceae</taxon>
        <taxon>Sphaerotilus</taxon>
    </lineage>
</organism>
<keyword evidence="6" id="KW-0902">Two-component regulatory system</keyword>
<keyword evidence="9" id="KW-1185">Reference proteome</keyword>
<evidence type="ECO:0000313" key="9">
    <source>
        <dbReference type="Proteomes" id="UP000293433"/>
    </source>
</evidence>
<dbReference type="EC" id="2.7.13.3" evidence="2"/>
<keyword evidence="3" id="KW-0597">Phosphoprotein</keyword>
<gene>
    <name evidence="8" type="ORF">EV685_0372</name>
</gene>
<accession>A0A4Q7LUM7</accession>
<protein>
    <recommendedName>
        <fullName evidence="2">histidine kinase</fullName>
        <ecNumber evidence="2">2.7.13.3</ecNumber>
    </recommendedName>
</protein>
<dbReference type="PROSITE" id="PS50109">
    <property type="entry name" value="HIS_KIN"/>
    <property type="match status" value="1"/>
</dbReference>
<name>A0A4Q7LUM7_9BURK</name>
<evidence type="ECO:0000256" key="3">
    <source>
        <dbReference type="ARBA" id="ARBA00022553"/>
    </source>
</evidence>
<dbReference type="PANTHER" id="PTHR43711">
    <property type="entry name" value="TWO-COMPONENT HISTIDINE KINASE"/>
    <property type="match status" value="1"/>
</dbReference>
<dbReference type="EMBL" id="SGWV01000007">
    <property type="protein sequence ID" value="RZS58093.1"/>
    <property type="molecule type" value="Genomic_DNA"/>
</dbReference>
<dbReference type="PANTHER" id="PTHR43711:SF1">
    <property type="entry name" value="HISTIDINE KINASE 1"/>
    <property type="match status" value="1"/>
</dbReference>
<dbReference type="CDD" id="cd00082">
    <property type="entry name" value="HisKA"/>
    <property type="match status" value="1"/>
</dbReference>
<dbReference type="InterPro" id="IPR004358">
    <property type="entry name" value="Sig_transdc_His_kin-like_C"/>
</dbReference>
<proteinExistence type="predicted"/>
<evidence type="ECO:0000256" key="1">
    <source>
        <dbReference type="ARBA" id="ARBA00000085"/>
    </source>
</evidence>
<evidence type="ECO:0000259" key="7">
    <source>
        <dbReference type="PROSITE" id="PS50109"/>
    </source>
</evidence>